<comment type="caution">
    <text evidence="1">The sequence shown here is derived from an EMBL/GenBank/DDBJ whole genome shotgun (WGS) entry which is preliminary data.</text>
</comment>
<dbReference type="AlphaFoldDB" id="A0A7J0G3E5"/>
<dbReference type="EMBL" id="BJWL01000017">
    <property type="protein sequence ID" value="GFZ05292.1"/>
    <property type="molecule type" value="Genomic_DNA"/>
</dbReference>
<gene>
    <name evidence="1" type="ORF">Acr_17g0008640</name>
</gene>
<keyword evidence="2" id="KW-1185">Reference proteome</keyword>
<accession>A0A7J0G3E5</accession>
<protein>
    <submittedName>
        <fullName evidence="1">Glutamine dumper 1</fullName>
    </submittedName>
</protein>
<evidence type="ECO:0000313" key="1">
    <source>
        <dbReference type="EMBL" id="GFZ05292.1"/>
    </source>
</evidence>
<evidence type="ECO:0000313" key="2">
    <source>
        <dbReference type="Proteomes" id="UP000585474"/>
    </source>
</evidence>
<proteinExistence type="predicted"/>
<name>A0A7J0G3E5_9ERIC</name>
<organism evidence="1 2">
    <name type="scientific">Actinidia rufa</name>
    <dbReference type="NCBI Taxonomy" id="165716"/>
    <lineage>
        <taxon>Eukaryota</taxon>
        <taxon>Viridiplantae</taxon>
        <taxon>Streptophyta</taxon>
        <taxon>Embryophyta</taxon>
        <taxon>Tracheophyta</taxon>
        <taxon>Spermatophyta</taxon>
        <taxon>Magnoliopsida</taxon>
        <taxon>eudicotyledons</taxon>
        <taxon>Gunneridae</taxon>
        <taxon>Pentapetalae</taxon>
        <taxon>asterids</taxon>
        <taxon>Ericales</taxon>
        <taxon>Actinidiaceae</taxon>
        <taxon>Actinidia</taxon>
    </lineage>
</organism>
<dbReference type="Proteomes" id="UP000585474">
    <property type="component" value="Unassembled WGS sequence"/>
</dbReference>
<sequence length="147" mass="17107">MLKIGSVIILRFLTHRVTRTRSSRITTERGSSARNWCGQERWFLLSRHDHEEFLLNDRQYFQFIVLTGLAELEILISEATTAGVEVTGELPVGAIEDEEGEGDEAQYHRQDAEEVRHRLVPRRHLRRRRRGCVRDICAHHFCLTISA</sequence>
<reference evidence="1 2" key="1">
    <citation type="submission" date="2019-07" db="EMBL/GenBank/DDBJ databases">
        <title>De Novo Assembly of kiwifruit Actinidia rufa.</title>
        <authorList>
            <person name="Sugita-Konishi S."/>
            <person name="Sato K."/>
            <person name="Mori E."/>
            <person name="Abe Y."/>
            <person name="Kisaki G."/>
            <person name="Hamano K."/>
            <person name="Suezawa K."/>
            <person name="Otani M."/>
            <person name="Fukuda T."/>
            <person name="Manabe T."/>
            <person name="Gomi K."/>
            <person name="Tabuchi M."/>
            <person name="Akimitsu K."/>
            <person name="Kataoka I."/>
        </authorList>
    </citation>
    <scope>NUCLEOTIDE SEQUENCE [LARGE SCALE GENOMIC DNA]</scope>
    <source>
        <strain evidence="2">cv. Fuchu</strain>
    </source>
</reference>